<evidence type="ECO:0000313" key="10">
    <source>
        <dbReference type="Proteomes" id="UP000324351"/>
    </source>
</evidence>
<dbReference type="InterPro" id="IPR000209">
    <property type="entry name" value="Peptidase_S8/S53_dom"/>
</dbReference>
<keyword evidence="3 5" id="KW-0378">Hydrolase</keyword>
<feature type="active site" description="Charge relay system" evidence="5">
    <location>
        <position position="285"/>
    </location>
</feature>
<dbReference type="EMBL" id="VUJW01000001">
    <property type="protein sequence ID" value="KAA1429105.1"/>
    <property type="molecule type" value="Genomic_DNA"/>
</dbReference>
<evidence type="ECO:0000256" key="6">
    <source>
        <dbReference type="RuleBase" id="RU003355"/>
    </source>
</evidence>
<sequence length="1004" mass="100506">MLSILLAGTGPATLTAQGAAPDGRGSDNQAAASDTQDGPESPHRGGDGDTKGKDGKKPPVPEAEAFDEPSADPRPDVPGERSVSPDEPLIPLANPDGVSQREVAKIRETISANGWARVNVTVTPPRSLTTRAGRAQQADVARALDALAQRVAGRGARELSRIKVYPFATYRVTGAGLNRLLADPEVTSVAEDGFATATLDVSTGVIDSDLLNAAGTNGDGWSGSPVGAQEVAIIDSGVDNDHAAFAGRVVAEACRSANSNCPNGATTQDGADAGENCTHSTDCDHGTHVASIAAGTSFTGGHEGVARGARIIAVNVASDGSGSQWTAFFSDIIAGLQFVLDRRNSGANVVSANMSIGIDGFAQEGVCDSNNANFTATQAVAANLQNGGVAVIAAAGNSNLVGSSYPACLTSVYSVSATNDSDVPAGFTNSGTSTDWWAPGVDIDAAVPGTDTHANKSGTSMAAPHVAGAFGLLRECVDGNGVQITNANAVARLNATGVNVTDNGATRRRINVLDAATGLVNNNDFANAETLPATAFNDFDFNICSDTEPGEPGPFSLDNGVWWNWTPTTTGLATVSTEDGGGNVTTFDTTLTVYTGNTLGTLEVVEADDDSGTGLRSLVTFLANAGTTYRIKVDGFGAATGLLNLHSEINPVTCQGATPTVFGTAGDDTITGTAGDDVIVAGEGEDVINSGGGNDRVCGDEGDDTVNGGGGNDTVYGGPEADTIQGGPGSDVLLGNQGGGDLDDVGDTLNGGAGDDTLDGWVGNDRLIGGEDNDSLVGADGTDIAEYGGSPSAVTVNLTNSSSSGGHGSDDFFGVENLLGSAFDDSLTGDGAANQLNGQLGSDKLGGLGGNDELLGGADVDTLIPGGGDDTVNGGALADLVSFAVSPAGVTVNLISGTATGEGTDALAGIEDVTGSPHNDTIDGNAVINVLAGLAGADIIRGSAQDDRLLGGLGNDFMRGGTGDDFLQGNENDDRLFGDAGQDDCHGSTGVDTQTACETVTGVP</sequence>
<dbReference type="RefSeq" id="WP_149748727.1">
    <property type="nucleotide sequence ID" value="NZ_VUJW01000001.1"/>
</dbReference>
<feature type="domain" description="Peptidase S8/S53" evidence="8">
    <location>
        <begin position="231"/>
        <end position="488"/>
    </location>
</feature>
<dbReference type="PRINTS" id="PR00723">
    <property type="entry name" value="SUBTILISIN"/>
</dbReference>
<feature type="compositionally biased region" description="Basic and acidic residues" evidence="7">
    <location>
        <begin position="40"/>
        <end position="59"/>
    </location>
</feature>
<name>A0A5B1M764_9ACTN</name>
<evidence type="ECO:0000259" key="8">
    <source>
        <dbReference type="Pfam" id="PF00082"/>
    </source>
</evidence>
<evidence type="ECO:0000256" key="1">
    <source>
        <dbReference type="ARBA" id="ARBA00011073"/>
    </source>
</evidence>
<dbReference type="PROSITE" id="PS00330">
    <property type="entry name" value="HEMOLYSIN_CALCIUM"/>
    <property type="match status" value="2"/>
</dbReference>
<evidence type="ECO:0000256" key="7">
    <source>
        <dbReference type="SAM" id="MobiDB-lite"/>
    </source>
</evidence>
<dbReference type="InterPro" id="IPR001343">
    <property type="entry name" value="Hemolysn_Ca-bd"/>
</dbReference>
<dbReference type="InterPro" id="IPR018511">
    <property type="entry name" value="Hemolysin-typ_Ca-bd_CS"/>
</dbReference>
<feature type="active site" description="Charge relay system" evidence="5">
    <location>
        <position position="235"/>
    </location>
</feature>
<evidence type="ECO:0000313" key="9">
    <source>
        <dbReference type="EMBL" id="KAA1429105.1"/>
    </source>
</evidence>
<dbReference type="InterPro" id="IPR011049">
    <property type="entry name" value="Serralysin-like_metalloprot_C"/>
</dbReference>
<dbReference type="GO" id="GO:0004252">
    <property type="term" value="F:serine-type endopeptidase activity"/>
    <property type="evidence" value="ECO:0007669"/>
    <property type="project" value="UniProtKB-UniRule"/>
</dbReference>
<feature type="region of interest" description="Disordered" evidence="7">
    <location>
        <begin position="1"/>
        <end position="100"/>
    </location>
</feature>
<dbReference type="Gene3D" id="2.150.10.10">
    <property type="entry name" value="Serralysin-like metalloprotease, C-terminal"/>
    <property type="match status" value="3"/>
</dbReference>
<dbReference type="InterPro" id="IPR015500">
    <property type="entry name" value="Peptidase_S8_subtilisin-rel"/>
</dbReference>
<protein>
    <submittedName>
        <fullName evidence="9">S8 family serine peptidase</fullName>
    </submittedName>
</protein>
<dbReference type="InterPro" id="IPR036852">
    <property type="entry name" value="Peptidase_S8/S53_dom_sf"/>
</dbReference>
<keyword evidence="4 5" id="KW-0720">Serine protease</keyword>
<accession>A0A5B1M764</accession>
<dbReference type="GO" id="GO:0005509">
    <property type="term" value="F:calcium ion binding"/>
    <property type="evidence" value="ECO:0007669"/>
    <property type="project" value="InterPro"/>
</dbReference>
<dbReference type="InterPro" id="IPR050131">
    <property type="entry name" value="Peptidase_S8_subtilisin-like"/>
</dbReference>
<reference evidence="9 10" key="2">
    <citation type="submission" date="2019-09" db="EMBL/GenBank/DDBJ databases">
        <authorList>
            <person name="Jin C."/>
        </authorList>
    </citation>
    <scope>NUCLEOTIDE SEQUENCE [LARGE SCALE GENOMIC DNA]</scope>
    <source>
        <strain evidence="9 10">BN140041</strain>
    </source>
</reference>
<reference evidence="9 10" key="1">
    <citation type="submission" date="2019-09" db="EMBL/GenBank/DDBJ databases">
        <title>Nocardioides panacisoli sp. nov., isolated from the soil of a ginseng field.</title>
        <authorList>
            <person name="Cho C."/>
        </authorList>
    </citation>
    <scope>NUCLEOTIDE SEQUENCE [LARGE SCALE GENOMIC DNA]</scope>
    <source>
        <strain evidence="9 10">BN140041</strain>
    </source>
</reference>
<dbReference type="InterPro" id="IPR023827">
    <property type="entry name" value="Peptidase_S8_Asp-AS"/>
</dbReference>
<dbReference type="PANTHER" id="PTHR43806">
    <property type="entry name" value="PEPTIDASE S8"/>
    <property type="match status" value="1"/>
</dbReference>
<dbReference type="AlphaFoldDB" id="A0A5B1M764"/>
<evidence type="ECO:0000256" key="3">
    <source>
        <dbReference type="ARBA" id="ARBA00022801"/>
    </source>
</evidence>
<dbReference type="PROSITE" id="PS00137">
    <property type="entry name" value="SUBTILASE_HIS"/>
    <property type="match status" value="1"/>
</dbReference>
<dbReference type="SUPFAM" id="SSF51120">
    <property type="entry name" value="beta-Roll"/>
    <property type="match status" value="3"/>
</dbReference>
<dbReference type="PROSITE" id="PS51892">
    <property type="entry name" value="SUBTILASE"/>
    <property type="match status" value="1"/>
</dbReference>
<dbReference type="InterPro" id="IPR022398">
    <property type="entry name" value="Peptidase_S8_His-AS"/>
</dbReference>
<feature type="compositionally biased region" description="Polar residues" evidence="7">
    <location>
        <begin position="26"/>
        <end position="38"/>
    </location>
</feature>
<dbReference type="GO" id="GO:0006508">
    <property type="term" value="P:proteolysis"/>
    <property type="evidence" value="ECO:0007669"/>
    <property type="project" value="UniProtKB-KW"/>
</dbReference>
<keyword evidence="10" id="KW-1185">Reference proteome</keyword>
<comment type="similarity">
    <text evidence="1 5 6">Belongs to the peptidase S8 family.</text>
</comment>
<comment type="caution">
    <text evidence="9">The sequence shown here is derived from an EMBL/GenBank/DDBJ whole genome shotgun (WGS) entry which is preliminary data.</text>
</comment>
<dbReference type="PANTHER" id="PTHR43806:SF11">
    <property type="entry name" value="CEREVISIN-RELATED"/>
    <property type="match status" value="1"/>
</dbReference>
<dbReference type="PROSITE" id="PS00136">
    <property type="entry name" value="SUBTILASE_ASP"/>
    <property type="match status" value="1"/>
</dbReference>
<dbReference type="Proteomes" id="UP000324351">
    <property type="component" value="Unassembled WGS sequence"/>
</dbReference>
<dbReference type="Pfam" id="PF00353">
    <property type="entry name" value="HemolysinCabind"/>
    <property type="match status" value="7"/>
</dbReference>
<dbReference type="InterPro" id="IPR023828">
    <property type="entry name" value="Peptidase_S8_Ser-AS"/>
</dbReference>
<dbReference type="Pfam" id="PF00082">
    <property type="entry name" value="Peptidase_S8"/>
    <property type="match status" value="1"/>
</dbReference>
<evidence type="ECO:0000256" key="5">
    <source>
        <dbReference type="PROSITE-ProRule" id="PRU01240"/>
    </source>
</evidence>
<dbReference type="SUPFAM" id="SSF52743">
    <property type="entry name" value="Subtilisin-like"/>
    <property type="match status" value="1"/>
</dbReference>
<evidence type="ECO:0000256" key="4">
    <source>
        <dbReference type="ARBA" id="ARBA00022825"/>
    </source>
</evidence>
<dbReference type="PRINTS" id="PR00313">
    <property type="entry name" value="CABNDNGRPT"/>
</dbReference>
<evidence type="ECO:0000256" key="2">
    <source>
        <dbReference type="ARBA" id="ARBA00022670"/>
    </source>
</evidence>
<organism evidence="9 10">
    <name type="scientific">Nocardioides antri</name>
    <dbReference type="NCBI Taxonomy" id="2607659"/>
    <lineage>
        <taxon>Bacteria</taxon>
        <taxon>Bacillati</taxon>
        <taxon>Actinomycetota</taxon>
        <taxon>Actinomycetes</taxon>
        <taxon>Propionibacteriales</taxon>
        <taxon>Nocardioidaceae</taxon>
        <taxon>Nocardioides</taxon>
    </lineage>
</organism>
<keyword evidence="2 5" id="KW-0645">Protease</keyword>
<feature type="active site" description="Charge relay system" evidence="5">
    <location>
        <position position="460"/>
    </location>
</feature>
<dbReference type="Gene3D" id="3.40.50.200">
    <property type="entry name" value="Peptidase S8/S53 domain"/>
    <property type="match status" value="1"/>
</dbReference>
<dbReference type="PROSITE" id="PS00138">
    <property type="entry name" value="SUBTILASE_SER"/>
    <property type="match status" value="1"/>
</dbReference>
<gene>
    <name evidence="9" type="ORF">F0U47_02580</name>
</gene>
<proteinExistence type="inferred from homology"/>